<evidence type="ECO:0000313" key="3">
    <source>
        <dbReference type="Proteomes" id="UP000078542"/>
    </source>
</evidence>
<name>A0A195CQQ6_9HYME</name>
<dbReference type="Proteomes" id="UP000078542">
    <property type="component" value="Unassembled WGS sequence"/>
</dbReference>
<reference evidence="2 3" key="1">
    <citation type="submission" date="2016-03" db="EMBL/GenBank/DDBJ databases">
        <title>Cyphomyrmex costatus WGS genome.</title>
        <authorList>
            <person name="Nygaard S."/>
            <person name="Hu H."/>
            <person name="Boomsma J."/>
            <person name="Zhang G."/>
        </authorList>
    </citation>
    <scope>NUCLEOTIDE SEQUENCE [LARGE SCALE GENOMIC DNA]</scope>
    <source>
        <strain evidence="2">MS0001</strain>
        <tissue evidence="2">Whole body</tissue>
    </source>
</reference>
<sequence>MYARTCERAQTSTVTTPRSESTEANFSRDLALIRGGSPLDHEERCLIDRLSDFSKVTMASWDKY</sequence>
<dbReference type="EMBL" id="KQ977394">
    <property type="protein sequence ID" value="KYN03078.1"/>
    <property type="molecule type" value="Genomic_DNA"/>
</dbReference>
<organism evidence="2 3">
    <name type="scientific">Cyphomyrmex costatus</name>
    <dbReference type="NCBI Taxonomy" id="456900"/>
    <lineage>
        <taxon>Eukaryota</taxon>
        <taxon>Metazoa</taxon>
        <taxon>Ecdysozoa</taxon>
        <taxon>Arthropoda</taxon>
        <taxon>Hexapoda</taxon>
        <taxon>Insecta</taxon>
        <taxon>Pterygota</taxon>
        <taxon>Neoptera</taxon>
        <taxon>Endopterygota</taxon>
        <taxon>Hymenoptera</taxon>
        <taxon>Apocrita</taxon>
        <taxon>Aculeata</taxon>
        <taxon>Formicoidea</taxon>
        <taxon>Formicidae</taxon>
        <taxon>Myrmicinae</taxon>
        <taxon>Cyphomyrmex</taxon>
    </lineage>
</organism>
<evidence type="ECO:0000256" key="1">
    <source>
        <dbReference type="SAM" id="MobiDB-lite"/>
    </source>
</evidence>
<keyword evidence="3" id="KW-1185">Reference proteome</keyword>
<feature type="region of interest" description="Disordered" evidence="1">
    <location>
        <begin position="1"/>
        <end position="22"/>
    </location>
</feature>
<dbReference type="AlphaFoldDB" id="A0A195CQQ6"/>
<accession>A0A195CQQ6</accession>
<protein>
    <submittedName>
        <fullName evidence="2">Uncharacterized protein</fullName>
    </submittedName>
</protein>
<proteinExistence type="predicted"/>
<gene>
    <name evidence="2" type="ORF">ALC62_06173</name>
</gene>
<feature type="compositionally biased region" description="Polar residues" evidence="1">
    <location>
        <begin position="8"/>
        <end position="22"/>
    </location>
</feature>
<evidence type="ECO:0000313" key="2">
    <source>
        <dbReference type="EMBL" id="KYN03078.1"/>
    </source>
</evidence>